<feature type="chain" id="PRO_5020809619" evidence="1">
    <location>
        <begin position="23"/>
        <end position="135"/>
    </location>
</feature>
<dbReference type="EMBL" id="SNZH01000005">
    <property type="protein sequence ID" value="TDR45000.1"/>
    <property type="molecule type" value="Genomic_DNA"/>
</dbReference>
<dbReference type="OrthoDB" id="5956991at2"/>
<feature type="signal peptide" evidence="1">
    <location>
        <begin position="1"/>
        <end position="22"/>
    </location>
</feature>
<gene>
    <name evidence="2" type="ORF">DFR29_105183</name>
</gene>
<comment type="caution">
    <text evidence="2">The sequence shown here is derived from an EMBL/GenBank/DDBJ whole genome shotgun (WGS) entry which is preliminary data.</text>
</comment>
<sequence length="135" mass="14384">MFRPLTIALATTLSLLSVAAVAADRSPEARLAKAIAGRTEGEPVRCIRLRDIRSTQVIDKTAIVYTVGSTVYVNTPSGAAFLRSDSILVTDTHSSELCDIDTVKLLDSGTRTLMGSVGLSKFVPYTKPKNSTPGQ</sequence>
<protein>
    <submittedName>
        <fullName evidence="2">Uncharacterized protein</fullName>
    </submittedName>
</protein>
<dbReference type="AlphaFoldDB" id="A0A4R6Z0F4"/>
<keyword evidence="3" id="KW-1185">Reference proteome</keyword>
<evidence type="ECO:0000313" key="3">
    <source>
        <dbReference type="Proteomes" id="UP000295293"/>
    </source>
</evidence>
<accession>A0A4R6Z0F4</accession>
<keyword evidence="1" id="KW-0732">Signal</keyword>
<dbReference type="Proteomes" id="UP000295293">
    <property type="component" value="Unassembled WGS sequence"/>
</dbReference>
<evidence type="ECO:0000313" key="2">
    <source>
        <dbReference type="EMBL" id="TDR45000.1"/>
    </source>
</evidence>
<dbReference type="RefSeq" id="WP_133818505.1">
    <property type="nucleotide sequence ID" value="NZ_SNZH01000005.1"/>
</dbReference>
<proteinExistence type="predicted"/>
<evidence type="ECO:0000256" key="1">
    <source>
        <dbReference type="SAM" id="SignalP"/>
    </source>
</evidence>
<organism evidence="2 3">
    <name type="scientific">Tahibacter aquaticus</name>
    <dbReference type="NCBI Taxonomy" id="520092"/>
    <lineage>
        <taxon>Bacteria</taxon>
        <taxon>Pseudomonadati</taxon>
        <taxon>Pseudomonadota</taxon>
        <taxon>Gammaproteobacteria</taxon>
        <taxon>Lysobacterales</taxon>
        <taxon>Rhodanobacteraceae</taxon>
        <taxon>Tahibacter</taxon>
    </lineage>
</organism>
<name>A0A4R6Z0F4_9GAMM</name>
<reference evidence="2 3" key="1">
    <citation type="submission" date="2019-03" db="EMBL/GenBank/DDBJ databases">
        <title>Genomic Encyclopedia of Type Strains, Phase IV (KMG-IV): sequencing the most valuable type-strain genomes for metagenomic binning, comparative biology and taxonomic classification.</title>
        <authorList>
            <person name="Goeker M."/>
        </authorList>
    </citation>
    <scope>NUCLEOTIDE SEQUENCE [LARGE SCALE GENOMIC DNA]</scope>
    <source>
        <strain evidence="2 3">DSM 21667</strain>
    </source>
</reference>